<accession>A0ABT5J7A6</accession>
<evidence type="ECO:0000256" key="1">
    <source>
        <dbReference type="SAM" id="MobiDB-lite"/>
    </source>
</evidence>
<sequence length="61" mass="6675">MTNRPDGPAGNDPEKDSKKRDKHGQQGTNEPWKEPGQRSQQTGHQDQVAPTGRRPAGGQND</sequence>
<protein>
    <submittedName>
        <fullName evidence="2">Uncharacterized protein</fullName>
    </submittedName>
</protein>
<name>A0ABT5J7A6_RHOTP</name>
<gene>
    <name evidence="2" type="ORF">PQJ73_07220</name>
</gene>
<organism evidence="2 3">
    <name type="scientific">Rhodoplanes tepidamans</name>
    <name type="common">Rhodoplanes cryptolactis</name>
    <dbReference type="NCBI Taxonomy" id="200616"/>
    <lineage>
        <taxon>Bacteria</taxon>
        <taxon>Pseudomonadati</taxon>
        <taxon>Pseudomonadota</taxon>
        <taxon>Alphaproteobacteria</taxon>
        <taxon>Hyphomicrobiales</taxon>
        <taxon>Nitrobacteraceae</taxon>
        <taxon>Rhodoplanes</taxon>
    </lineage>
</organism>
<reference evidence="2" key="1">
    <citation type="journal article" date="2023" name="Microbiol Resour">
        <title>Genome Sequences of Rhodoplanes serenus and Two Thermotolerant Strains, Rhodoplanes tepidamans and 'Rhodoplanes cryptolactis,' Further Refine the Genus.</title>
        <authorList>
            <person name="Rayyan A.A."/>
            <person name="Kyndt J.A."/>
        </authorList>
    </citation>
    <scope>NUCLEOTIDE SEQUENCE</scope>
    <source>
        <strain evidence="2">DSM 9987</strain>
    </source>
</reference>
<dbReference type="EMBL" id="JAQQLI010000008">
    <property type="protein sequence ID" value="MDC7785468.1"/>
    <property type="molecule type" value="Genomic_DNA"/>
</dbReference>
<comment type="caution">
    <text evidence="2">The sequence shown here is derived from an EMBL/GenBank/DDBJ whole genome shotgun (WGS) entry which is preliminary data.</text>
</comment>
<evidence type="ECO:0000313" key="3">
    <source>
        <dbReference type="Proteomes" id="UP001165652"/>
    </source>
</evidence>
<dbReference type="Proteomes" id="UP001165652">
    <property type="component" value="Unassembled WGS sequence"/>
</dbReference>
<dbReference type="RefSeq" id="WP_272776315.1">
    <property type="nucleotide sequence ID" value="NZ_JAQQLI010000008.1"/>
</dbReference>
<feature type="region of interest" description="Disordered" evidence="1">
    <location>
        <begin position="1"/>
        <end position="61"/>
    </location>
</feature>
<keyword evidence="3" id="KW-1185">Reference proteome</keyword>
<proteinExistence type="predicted"/>
<reference evidence="2" key="2">
    <citation type="submission" date="2023-02" db="EMBL/GenBank/DDBJ databases">
        <authorList>
            <person name="Rayyan A."/>
            <person name="Meyer T."/>
            <person name="Kyndt J.A."/>
        </authorList>
    </citation>
    <scope>NUCLEOTIDE SEQUENCE</scope>
    <source>
        <strain evidence="2">DSM 9987</strain>
    </source>
</reference>
<evidence type="ECO:0000313" key="2">
    <source>
        <dbReference type="EMBL" id="MDC7785468.1"/>
    </source>
</evidence>